<keyword evidence="2" id="KW-0472">Membrane</keyword>
<feature type="transmembrane region" description="Helical" evidence="2">
    <location>
        <begin position="1767"/>
        <end position="1787"/>
    </location>
</feature>
<feature type="transmembrane region" description="Helical" evidence="2">
    <location>
        <begin position="1814"/>
        <end position="1836"/>
    </location>
</feature>
<sequence length="2438" mass="274226">MRGRALLLCALLGVLQLSSVQPYQIAGGAGHALFFNGTDADAASWRIPVETQPILDGTIEFWLQIRDPYQTAHPIFVVSSFDSSTFPTVSSPHELALVYDLELGRVQPYLLSWEGEEQCTESMWGAPLSDMEWHHVAMTFDIEAKQVNLYRNGMLKCSVTFPNIVRPKLTVGQMMFGQWPTYFLGGYNERRALVGSMDEFRVWSGVRRPADILAAIQQAVDPEEATLLVYFNFDEPATTLGATDLSLSYMLQEQRERILFLVNSAGQGSIFEGVKLYLGLTQQMRNQLVYETGRLPTPPTRPTFVFSQAWISSGPGNIIKMVVKKENADGSIGFPHVAIPLTFGMPEGTGGIKPSVWVVKSSLPTPGALVYGPTKFGNFGDGTLYQILTNGQRGSALADNQDVVRVDDTSVEIIPNTQNPWCGNLVSNGRCPYGVIYQPQVGGRWEDDNSEVWNEFQFVAYNGAGSYDPATASASEVTPLATVQIFKEKLTGPSQPQDRVEVIPEDTPTVLRLAARDDAGGQRQCRIHTLPNLGSLYELGFEQGARPIYENFERNTSKLVPLTVAPVTLTSDRCVVVYMPEPNTAGERARTSFSYNYAYAENPVLAAGAVVNGLVDIVVEPINDAPNDQPAAQKELICTNTSFTTVTSSAACFLNTSVAAGGVEFSIKLNSFDVDGSPVQELDLPDLVKRSLNRPYYQVRNFPIMGTLYQQANPTKDKGNPVVQNPVIEGFSYVTQVLSGSSQRTTCTVGITPCVDPRTCQAQFCVGAAGNTDFHLSNLVGGVQPFPLLENSAQFSPAPITNSPQDLEGANEFIELEFLYGGEESLFLHTVLIWEQANPGAVVKIEVADVYDGTNTNWRAVHVSEPDPEAAELFSDRIYDPDICPVPVKSKYLRIEVARRTAGGITLKLPAYEAVRVEGFLSVPQGMVLYEDFQPDGRLRDYGRVIYAPIQGVHASGVFDSFAYRTTDCAAWSPEDTEIAIQLAGPVRPEEFCGDLERYPTGARDPVCMGEWMALSTTFGHYGLVPSIYVVDQADPRTAYQDVYIQPDVLFMVEIPLAFVLQDLFAKFGLINGTTDMCNAKTTVSAKMYGITGQVQIDPNTGVALDDFLATKLFKVVKRPRSNVIEIDEGQTLFPTGTIGFSEIEMMTNCASAAFDFTSKMWYGIRASSKFQGPVPLTTETWIETSPSPEAPSIYFFRTRQRLNMMCSMNNSHVNYYDRYPQPGPQFYFLGQGYILPRTAYNETGNCDDRFCNSNHVDYVPMPPSYLNELGGQCTPCHKLPPARVQELTREGGDAFEQLFFREVCSILFEDCDAGKYFDPKAFDLTGDLNQACVRCPRGTYMPTSGRDLECIRCPKGSYFPAEGATQCLQCSESVFPSFSDYLGAWECTSCPRVCAQFDSEKCIAWEPFTLELNQTNELAGRFITDCVCKAGYYEPNRQVGVPCQKCPEGGYCRGGLDLPIPCGPGVYENQTIIQVRDDWQWQCVVEDGGFWMAPGLSQQFWQCEEGVCVGGELGGTEKECEEGLTNRLCSTCADGYFDIGGIICYKCPGGKYSFRSWMATTFGLILVFYSWYIIAVTVSGNFDAIDVTLMYMQILSVIQEFNLNWPSSTFFNWITQIFSLVNFDVDFLKPTCLMEWGYVESYYLQMAFPIIMASFGFMKWLYMKFSMNYFFRKKHLENSTMWMVMRQLFDCSEDTPEENTRALALQLDTSMMMFLQFANINYNILVGKSFEVFQCEQMPNGDYFLSAGPEVLCWQSSHYGMVASSVLSLLINIVGLPLVLFFIVYYSKKHTLMHQPRFFRAFGWIYSRYEMDYSYWETLMLLRRFLIGVCVVFLAERPYIQASMGILAMSGCTMAHFFTRPFRDTALDLLESVSLVSTIFYLICGLLFQSQPRFNTLEYDFMFTGSFNLELFLTISIFVVMLFGIYLSIREIKEKRDKDIAMRVIEDRLVEALEGVGLAYQMMEEDDVNLKKVDVDVGRLGTMTKEAFFQRLRFLDPRMDEEMMDLIYHYVDEDGDGTVDYSEFRNEMWTRRKQRRKRLAVSQLGLANRLLVKVEERIERSGVRWRAWVRFLFGKRFYKSEYANHDQPLRIMSRLRYLMKKKMKEQVEKYHLTLSGSLANSMHGTDLRKFVEFTESDRVLIRYHQVDQWMSASLEDSSEIGIFASNELVMFYRRLLEAIPFLMDWLTTASEADRTAFRRIADSLFACSASVGTKGVYSRTFHHDYRPTMCIWLKDCHAEQQTVFWEFVHAMASINADEERAEALATLRPFTLAGDMDGGTTNVWKPAAQASSQMEVAEAEQNSALKVTSNNSKTGMMFEFNDDNVLSKAEMPEQKEAETKDFKEVKIVGEAKVGKLLVAAGEMPEGVEKCKFQWYRVRTRPDGQSVMEKIGRVNMPHYTVTNADLGCKLRMVVRPYYPDGSAGNISTAITATNTVPL</sequence>
<feature type="transmembrane region" description="Helical" evidence="2">
    <location>
        <begin position="1604"/>
        <end position="1624"/>
    </location>
</feature>
<keyword evidence="2" id="KW-0812">Transmembrane</keyword>
<dbReference type="Pfam" id="PF06011">
    <property type="entry name" value="TRP"/>
    <property type="match status" value="1"/>
</dbReference>
<dbReference type="InterPro" id="IPR018247">
    <property type="entry name" value="EF_Hand_1_Ca_BS"/>
</dbReference>
<dbReference type="PANTHER" id="PTHR11319">
    <property type="entry name" value="G PROTEIN-COUPLED RECEPTOR-RELATED"/>
    <property type="match status" value="1"/>
</dbReference>
<feature type="transmembrane region" description="Helical" evidence="2">
    <location>
        <begin position="1644"/>
        <end position="1663"/>
    </location>
</feature>
<dbReference type="SMART" id="SM01411">
    <property type="entry name" value="Ephrin_rec_like"/>
    <property type="match status" value="2"/>
</dbReference>
<proteinExistence type="predicted"/>
<keyword evidence="1" id="KW-0106">Calcium</keyword>
<feature type="transmembrane region" description="Helical" evidence="2">
    <location>
        <begin position="1870"/>
        <end position="1890"/>
    </location>
</feature>
<dbReference type="Gene3D" id="2.60.120.200">
    <property type="match status" value="1"/>
</dbReference>
<dbReference type="InterPro" id="IPR009030">
    <property type="entry name" value="Growth_fac_rcpt_cys_sf"/>
</dbReference>
<feature type="domain" description="TRP C-terminal" evidence="4">
    <location>
        <begin position="1760"/>
        <end position="1940"/>
    </location>
</feature>
<feature type="signal peptide" evidence="3">
    <location>
        <begin position="1"/>
        <end position="22"/>
    </location>
</feature>
<name>A0A7S0R8R8_9CHLO</name>
<dbReference type="SUPFAM" id="SSF57184">
    <property type="entry name" value="Growth factor receptor domain"/>
    <property type="match status" value="2"/>
</dbReference>
<dbReference type="Gene3D" id="2.60.40.2700">
    <property type="match status" value="1"/>
</dbReference>
<dbReference type="Gene3D" id="1.10.238.10">
    <property type="entry name" value="EF-hand"/>
    <property type="match status" value="1"/>
</dbReference>
<evidence type="ECO:0000313" key="5">
    <source>
        <dbReference type="EMBL" id="CAD8670055.1"/>
    </source>
</evidence>
<dbReference type="PANTHER" id="PTHR11319:SF35">
    <property type="entry name" value="OUTER MEMBRANE PROTEIN PMPC-RELATED"/>
    <property type="match status" value="1"/>
</dbReference>
<dbReference type="InterPro" id="IPR010308">
    <property type="entry name" value="TRP_C"/>
</dbReference>
<dbReference type="Pfam" id="PF13385">
    <property type="entry name" value="Laminin_G_3"/>
    <property type="match status" value="1"/>
</dbReference>
<keyword evidence="2" id="KW-1133">Transmembrane helix</keyword>
<feature type="transmembrane region" description="Helical" evidence="2">
    <location>
        <begin position="1558"/>
        <end position="1583"/>
    </location>
</feature>
<dbReference type="SUPFAM" id="SSF47473">
    <property type="entry name" value="EF-hand"/>
    <property type="match status" value="1"/>
</dbReference>
<dbReference type="InterPro" id="IPR013320">
    <property type="entry name" value="ConA-like_dom_sf"/>
</dbReference>
<evidence type="ECO:0000259" key="4">
    <source>
        <dbReference type="Pfam" id="PF06011"/>
    </source>
</evidence>
<evidence type="ECO:0000256" key="2">
    <source>
        <dbReference type="SAM" id="Phobius"/>
    </source>
</evidence>
<dbReference type="InterPro" id="IPR011992">
    <property type="entry name" value="EF-hand-dom_pair"/>
</dbReference>
<feature type="transmembrane region" description="Helical" evidence="2">
    <location>
        <begin position="1910"/>
        <end position="1930"/>
    </location>
</feature>
<accession>A0A7S0R8R8</accession>
<feature type="chain" id="PRO_5031136481" description="TRP C-terminal domain-containing protein" evidence="3">
    <location>
        <begin position="23"/>
        <end position="2438"/>
    </location>
</feature>
<dbReference type="SUPFAM" id="SSF49899">
    <property type="entry name" value="Concanavalin A-like lectins/glucanases"/>
    <property type="match status" value="1"/>
</dbReference>
<reference evidence="5" key="1">
    <citation type="submission" date="2021-01" db="EMBL/GenBank/DDBJ databases">
        <authorList>
            <person name="Corre E."/>
            <person name="Pelletier E."/>
            <person name="Niang G."/>
            <person name="Scheremetjew M."/>
            <person name="Finn R."/>
            <person name="Kale V."/>
            <person name="Holt S."/>
            <person name="Cochrane G."/>
            <person name="Meng A."/>
            <person name="Brown T."/>
            <person name="Cohen L."/>
        </authorList>
    </citation>
    <scope>NUCLEOTIDE SEQUENCE</scope>
    <source>
        <strain evidence="5">CCMP722</strain>
    </source>
</reference>
<protein>
    <recommendedName>
        <fullName evidence="4">TRP C-terminal domain-containing protein</fullName>
    </recommendedName>
</protein>
<organism evidence="5">
    <name type="scientific">Pyramimonas obovata</name>
    <dbReference type="NCBI Taxonomy" id="1411642"/>
    <lineage>
        <taxon>Eukaryota</taxon>
        <taxon>Viridiplantae</taxon>
        <taxon>Chlorophyta</taxon>
        <taxon>Pyramimonadophyceae</taxon>
        <taxon>Pyramimonadales</taxon>
        <taxon>Pyramimonadaceae</taxon>
        <taxon>Pyramimonas</taxon>
        <taxon>Pyramimonas incertae sedis</taxon>
    </lineage>
</organism>
<dbReference type="CDD" id="cd00185">
    <property type="entry name" value="TNFRSF"/>
    <property type="match status" value="1"/>
</dbReference>
<gene>
    <name evidence="5" type="ORF">POBO1169_LOCUS10276</name>
</gene>
<evidence type="ECO:0000256" key="1">
    <source>
        <dbReference type="ARBA" id="ARBA00022837"/>
    </source>
</evidence>
<dbReference type="EMBL" id="HBFA01020084">
    <property type="protein sequence ID" value="CAD8670055.1"/>
    <property type="molecule type" value="Transcribed_RNA"/>
</dbReference>
<dbReference type="PROSITE" id="PS00018">
    <property type="entry name" value="EF_HAND_1"/>
    <property type="match status" value="1"/>
</dbReference>
<dbReference type="Gene3D" id="2.10.50.10">
    <property type="entry name" value="Tumor Necrosis Factor Receptor, subunit A, domain 2"/>
    <property type="match status" value="1"/>
</dbReference>
<keyword evidence="3" id="KW-0732">Signal</keyword>
<evidence type="ECO:0000256" key="3">
    <source>
        <dbReference type="SAM" id="SignalP"/>
    </source>
</evidence>